<organism evidence="9 10">
    <name type="scientific">Fodinibius sediminis</name>
    <dbReference type="NCBI Taxonomy" id="1214077"/>
    <lineage>
        <taxon>Bacteria</taxon>
        <taxon>Pseudomonadati</taxon>
        <taxon>Balneolota</taxon>
        <taxon>Balneolia</taxon>
        <taxon>Balneolales</taxon>
        <taxon>Balneolaceae</taxon>
        <taxon>Fodinibius</taxon>
    </lineage>
</organism>
<feature type="signal peptide" evidence="7">
    <location>
        <begin position="1"/>
        <end position="25"/>
    </location>
</feature>
<feature type="chain" id="PRO_5022167575" description="Peptidyl-prolyl cis-trans isomerase" evidence="7">
    <location>
        <begin position="26"/>
        <end position="182"/>
    </location>
</feature>
<dbReference type="Gene3D" id="3.10.50.40">
    <property type="match status" value="1"/>
</dbReference>
<comment type="similarity">
    <text evidence="2 6">Belongs to the FKBP-type PPIase family.</text>
</comment>
<evidence type="ECO:0000313" key="9">
    <source>
        <dbReference type="EMBL" id="SMO76110.1"/>
    </source>
</evidence>
<dbReference type="Pfam" id="PF00254">
    <property type="entry name" value="FKBP_C"/>
    <property type="match status" value="1"/>
</dbReference>
<protein>
    <recommendedName>
        <fullName evidence="6">Peptidyl-prolyl cis-trans isomerase</fullName>
        <ecNumber evidence="6">5.2.1.8</ecNumber>
    </recommendedName>
</protein>
<dbReference type="PANTHER" id="PTHR43811">
    <property type="entry name" value="FKBP-TYPE PEPTIDYL-PROLYL CIS-TRANS ISOMERASE FKPA"/>
    <property type="match status" value="1"/>
</dbReference>
<dbReference type="GO" id="GO:0003755">
    <property type="term" value="F:peptidyl-prolyl cis-trans isomerase activity"/>
    <property type="evidence" value="ECO:0007669"/>
    <property type="project" value="UniProtKB-UniRule"/>
</dbReference>
<evidence type="ECO:0000256" key="3">
    <source>
        <dbReference type="ARBA" id="ARBA00023110"/>
    </source>
</evidence>
<keyword evidence="3 5" id="KW-0697">Rotamase</keyword>
<dbReference type="PROSITE" id="PS51257">
    <property type="entry name" value="PROKAR_LIPOPROTEIN"/>
    <property type="match status" value="1"/>
</dbReference>
<dbReference type="OrthoDB" id="1525076at2"/>
<accession>A0A521DZ05</accession>
<evidence type="ECO:0000313" key="10">
    <source>
        <dbReference type="Proteomes" id="UP000317593"/>
    </source>
</evidence>
<evidence type="ECO:0000256" key="4">
    <source>
        <dbReference type="ARBA" id="ARBA00023235"/>
    </source>
</evidence>
<keyword evidence="4 5" id="KW-0413">Isomerase</keyword>
<feature type="domain" description="PPIase FKBP-type" evidence="8">
    <location>
        <begin position="78"/>
        <end position="182"/>
    </location>
</feature>
<evidence type="ECO:0000256" key="6">
    <source>
        <dbReference type="RuleBase" id="RU003915"/>
    </source>
</evidence>
<gene>
    <name evidence="9" type="ORF">SAMN06265218_11217</name>
</gene>
<comment type="catalytic activity">
    <reaction evidence="1 5 6">
        <text>[protein]-peptidylproline (omega=180) = [protein]-peptidylproline (omega=0)</text>
        <dbReference type="Rhea" id="RHEA:16237"/>
        <dbReference type="Rhea" id="RHEA-COMP:10747"/>
        <dbReference type="Rhea" id="RHEA-COMP:10748"/>
        <dbReference type="ChEBI" id="CHEBI:83833"/>
        <dbReference type="ChEBI" id="CHEBI:83834"/>
        <dbReference type="EC" id="5.2.1.8"/>
    </reaction>
</comment>
<dbReference type="AlphaFoldDB" id="A0A521DZ05"/>
<dbReference type="PROSITE" id="PS50059">
    <property type="entry name" value="FKBP_PPIASE"/>
    <property type="match status" value="1"/>
</dbReference>
<dbReference type="EMBL" id="FXTH01000012">
    <property type="protein sequence ID" value="SMO76110.1"/>
    <property type="molecule type" value="Genomic_DNA"/>
</dbReference>
<dbReference type="InterPro" id="IPR001179">
    <property type="entry name" value="PPIase_FKBP_dom"/>
</dbReference>
<proteinExistence type="inferred from homology"/>
<keyword evidence="10" id="KW-1185">Reference proteome</keyword>
<evidence type="ECO:0000256" key="7">
    <source>
        <dbReference type="SAM" id="SignalP"/>
    </source>
</evidence>
<keyword evidence="7" id="KW-0732">Signal</keyword>
<sequence>MMSFNKKSTFLFLTPLLLAIFLVQACGDGPSYYRQVELTPPEPYDTAQAVDDTTTDDGLTIYVLEEGEGRPEKTVTARDQVYVRYTGRTEDGKAFDSSYKNGSESPAILQNLTPVPKTSANGQTINPLIDGFRRGLLGMAEGEKRTLVIPPELGYGDPDKNYSGSDLEDKTLRFDIELVEIL</sequence>
<dbReference type="EC" id="5.2.1.8" evidence="6"/>
<dbReference type="RefSeq" id="WP_142715070.1">
    <property type="nucleotide sequence ID" value="NZ_FXTH01000012.1"/>
</dbReference>
<reference evidence="9 10" key="1">
    <citation type="submission" date="2017-05" db="EMBL/GenBank/DDBJ databases">
        <authorList>
            <person name="Varghese N."/>
            <person name="Submissions S."/>
        </authorList>
    </citation>
    <scope>NUCLEOTIDE SEQUENCE [LARGE SCALE GENOMIC DNA]</scope>
    <source>
        <strain evidence="9 10">DSM 21194</strain>
    </source>
</reference>
<dbReference type="PANTHER" id="PTHR43811:SF19">
    <property type="entry name" value="39 KDA FK506-BINDING NUCLEAR PROTEIN"/>
    <property type="match status" value="1"/>
</dbReference>
<dbReference type="SUPFAM" id="SSF54534">
    <property type="entry name" value="FKBP-like"/>
    <property type="match status" value="1"/>
</dbReference>
<evidence type="ECO:0000256" key="2">
    <source>
        <dbReference type="ARBA" id="ARBA00006577"/>
    </source>
</evidence>
<evidence type="ECO:0000256" key="1">
    <source>
        <dbReference type="ARBA" id="ARBA00000971"/>
    </source>
</evidence>
<dbReference type="Proteomes" id="UP000317593">
    <property type="component" value="Unassembled WGS sequence"/>
</dbReference>
<dbReference type="InterPro" id="IPR046357">
    <property type="entry name" value="PPIase_dom_sf"/>
</dbReference>
<evidence type="ECO:0000256" key="5">
    <source>
        <dbReference type="PROSITE-ProRule" id="PRU00277"/>
    </source>
</evidence>
<name>A0A521DZ05_9BACT</name>
<evidence type="ECO:0000259" key="8">
    <source>
        <dbReference type="PROSITE" id="PS50059"/>
    </source>
</evidence>